<dbReference type="GO" id="GO:0000160">
    <property type="term" value="P:phosphorelay signal transduction system"/>
    <property type="evidence" value="ECO:0007669"/>
    <property type="project" value="UniProtKB-KW"/>
</dbReference>
<evidence type="ECO:0000256" key="2">
    <source>
        <dbReference type="ARBA" id="ARBA00023012"/>
    </source>
</evidence>
<keyword evidence="2" id="KW-0902">Two-component regulatory system</keyword>
<dbReference type="GO" id="GO:0016772">
    <property type="term" value="F:transferase activity, transferring phosphorus-containing groups"/>
    <property type="evidence" value="ECO:0007669"/>
    <property type="project" value="InterPro"/>
</dbReference>
<dbReference type="EMBL" id="AY225134">
    <property type="protein sequence ID" value="AAR26884.1"/>
    <property type="molecule type" value="Genomic_DNA"/>
</dbReference>
<dbReference type="InterPro" id="IPR001789">
    <property type="entry name" value="Sig_transdc_resp-reg_receiver"/>
</dbReference>
<evidence type="ECO:0000313" key="5">
    <source>
        <dbReference type="EMBL" id="AAR26884.1"/>
    </source>
</evidence>
<protein>
    <submittedName>
        <fullName evidence="5">FirrV-1-B9</fullName>
    </submittedName>
</protein>
<reference evidence="5" key="2">
    <citation type="submission" date="2003-01" db="EMBL/GenBank/DDBJ databases">
        <title>Partial Nucleotide Sequence of the Feldmannia irregularis Virus FirrV-1 Genome: On the Evolution of Large Phaeoviral Genomes.</title>
        <authorList>
            <person name="Delaroque N."/>
            <person name="Knippers R."/>
            <person name="Mueller D.G."/>
            <person name="Boland W."/>
        </authorList>
    </citation>
    <scope>NUCLEOTIDE SEQUENCE</scope>
    <source>
        <strain evidence="5">FirrV-1</strain>
    </source>
</reference>
<dbReference type="SMART" id="SM00387">
    <property type="entry name" value="HATPase_c"/>
    <property type="match status" value="1"/>
</dbReference>
<feature type="domain" description="Response regulatory" evidence="4">
    <location>
        <begin position="314"/>
        <end position="431"/>
    </location>
</feature>
<dbReference type="GeneID" id="41332199"/>
<dbReference type="SUPFAM" id="SSF52172">
    <property type="entry name" value="CheY-like"/>
    <property type="match status" value="1"/>
</dbReference>
<dbReference type="PROSITE" id="PS50110">
    <property type="entry name" value="RESPONSE_REGULATORY"/>
    <property type="match status" value="1"/>
</dbReference>
<dbReference type="RefSeq" id="YP_009665622.1">
    <property type="nucleotide sequence ID" value="NC_043252.1"/>
</dbReference>
<evidence type="ECO:0000256" key="1">
    <source>
        <dbReference type="ARBA" id="ARBA00022553"/>
    </source>
</evidence>
<accession>Q6XM27</accession>
<dbReference type="PANTHER" id="PTHR45339:SF1">
    <property type="entry name" value="HYBRID SIGNAL TRANSDUCTION HISTIDINE KINASE J"/>
    <property type="match status" value="1"/>
</dbReference>
<dbReference type="CDD" id="cd17546">
    <property type="entry name" value="REC_hyHK_CKI1_RcsC-like"/>
    <property type="match status" value="1"/>
</dbReference>
<dbReference type="Gene3D" id="3.30.565.10">
    <property type="entry name" value="Histidine kinase-like ATPase, C-terminal domain"/>
    <property type="match status" value="1"/>
</dbReference>
<evidence type="ECO:0000259" key="3">
    <source>
        <dbReference type="PROSITE" id="PS50109"/>
    </source>
</evidence>
<name>Q6XM27_9PHYC</name>
<dbReference type="Pfam" id="PF02518">
    <property type="entry name" value="HATPase_c"/>
    <property type="match status" value="1"/>
</dbReference>
<dbReference type="PANTHER" id="PTHR45339">
    <property type="entry name" value="HYBRID SIGNAL TRANSDUCTION HISTIDINE KINASE J"/>
    <property type="match status" value="1"/>
</dbReference>
<proteinExistence type="predicted"/>
<dbReference type="InterPro" id="IPR003594">
    <property type="entry name" value="HATPase_dom"/>
</dbReference>
<dbReference type="PROSITE" id="PS50109">
    <property type="entry name" value="HIS_KIN"/>
    <property type="match status" value="1"/>
</dbReference>
<keyword evidence="1" id="KW-0597">Phosphoprotein</keyword>
<dbReference type="SMART" id="SM00448">
    <property type="entry name" value="REC"/>
    <property type="match status" value="1"/>
</dbReference>
<dbReference type="PRINTS" id="PR00344">
    <property type="entry name" value="BCTRLSENSOR"/>
</dbReference>
<dbReference type="Pfam" id="PF00072">
    <property type="entry name" value="Response_reg"/>
    <property type="match status" value="1"/>
</dbReference>
<dbReference type="InterPro" id="IPR036890">
    <property type="entry name" value="HATPase_C_sf"/>
</dbReference>
<dbReference type="Gene3D" id="3.40.50.2300">
    <property type="match status" value="1"/>
</dbReference>
<reference evidence="5" key="1">
    <citation type="journal article" date="2003" name="J. Mol. Evol.">
        <title>Comparisons of two large phaeoviral genomes and evolutionary implications.</title>
        <authorList>
            <person name="Delaroque N."/>
            <person name="Boland W."/>
            <person name="Muller D.G."/>
            <person name="Knippers R."/>
        </authorList>
    </citation>
    <scope>NUCLEOTIDE SEQUENCE</scope>
    <source>
        <strain evidence="5">FirrV-1</strain>
    </source>
</reference>
<dbReference type="SUPFAM" id="SSF55874">
    <property type="entry name" value="ATPase domain of HSP90 chaperone/DNA topoisomerase II/histidine kinase"/>
    <property type="match status" value="1"/>
</dbReference>
<evidence type="ECO:0000259" key="4">
    <source>
        <dbReference type="PROSITE" id="PS50110"/>
    </source>
</evidence>
<sequence length="447" mass="50594">MLFFTCHRKKEKKPPPFVEPDLGTSIAETKMKVRMMISCLREIQLPVKNLMGLTDIIPVMDENSSLHEYAVTINTFGVLLAEMIDNIRLYYQLCSGTYEYVPSDFILLSELRVMWQNLIMKATQKTQRRFFVHRTGDIRCSLTISDNVPNAIVSTDALCLQKVFYAVIYNAIRFTQEGEVKVTVSATNNTGQSQCMLNFIVSDTGIGVPRDFRGILFEPMTKGHSDTVEGGTGMGLAVARLLCRELGGDLVLTDQLTEGSTFHAFILLKCRSIVSWQGSEWHEETTFEFEELPSSRLPSTVTPHIKEDDRQMPRILVVEDIALNREILRHSLNRVHVNVTMSLDGEDAIHKCEEMTYDLILMDIYMPKMNGIDACKKIKQECPLNADTPIVALSGSTCTDTMKDCLAAGMTEMMVKPISHRVLIKTIYETLTKPEHQQWLTYHDAST</sequence>
<dbReference type="InterPro" id="IPR005467">
    <property type="entry name" value="His_kinase_dom"/>
</dbReference>
<dbReference type="KEGG" id="vg:41332199"/>
<organism evidence="5">
    <name type="scientific">Feldmannia irregularis virus a</name>
    <dbReference type="NCBI Taxonomy" id="231992"/>
    <lineage>
        <taxon>Viruses</taxon>
        <taxon>Varidnaviria</taxon>
        <taxon>Bamfordvirae</taxon>
        <taxon>Nucleocytoviricota</taxon>
        <taxon>Megaviricetes</taxon>
        <taxon>Algavirales</taxon>
        <taxon>Phycodnaviridae</taxon>
        <taxon>Phaeovirus</taxon>
        <taxon>Phaeovirus irregularis</taxon>
    </lineage>
</organism>
<dbReference type="InterPro" id="IPR011006">
    <property type="entry name" value="CheY-like_superfamily"/>
</dbReference>
<feature type="domain" description="Histidine kinase" evidence="3">
    <location>
        <begin position="38"/>
        <end position="270"/>
    </location>
</feature>
<dbReference type="InterPro" id="IPR004358">
    <property type="entry name" value="Sig_transdc_His_kin-like_C"/>
</dbReference>